<dbReference type="GO" id="GO:0043164">
    <property type="term" value="P:Gram-negative-bacterium-type cell wall biogenesis"/>
    <property type="evidence" value="ECO:0007669"/>
    <property type="project" value="TreeGrafter"/>
</dbReference>
<dbReference type="Pfam" id="PF02698">
    <property type="entry name" value="DUF218"/>
    <property type="match status" value="1"/>
</dbReference>
<dbReference type="GO" id="GO:0005886">
    <property type="term" value="C:plasma membrane"/>
    <property type="evidence" value="ECO:0007669"/>
    <property type="project" value="TreeGrafter"/>
</dbReference>
<accession>A0A2T0XDP0</accession>
<keyword evidence="1" id="KW-0472">Membrane</keyword>
<keyword evidence="1" id="KW-0812">Transmembrane</keyword>
<name>A0A2T0XDP0_9BURK</name>
<comment type="caution">
    <text evidence="3">The sequence shown here is derived from an EMBL/GenBank/DDBJ whole genome shotgun (WGS) entry which is preliminary data.</text>
</comment>
<evidence type="ECO:0000256" key="1">
    <source>
        <dbReference type="SAM" id="Phobius"/>
    </source>
</evidence>
<keyword evidence="4" id="KW-1185">Reference proteome</keyword>
<feature type="domain" description="DUF218" evidence="2">
    <location>
        <begin position="80"/>
        <end position="245"/>
    </location>
</feature>
<dbReference type="InterPro" id="IPR051599">
    <property type="entry name" value="Cell_Envelope_Assoc"/>
</dbReference>
<dbReference type="InterPro" id="IPR003848">
    <property type="entry name" value="DUF218"/>
</dbReference>
<dbReference type="Gene3D" id="3.40.50.620">
    <property type="entry name" value="HUPs"/>
    <property type="match status" value="1"/>
</dbReference>
<sequence>MLTTIQIPSLLLYPPNLCLLLLAAAVVLALIQKKSSALTLAAIGLLWVLIWSLPISAIYFGGRLENNYRYLAADKAQLTDAIVVLGGNTQSNRSNWFEPYSRLTAVDRIDRAAELYFEKKAPHIIVSGGSLEGPISEAHGMARALRQKGVPEAVIVLENDSRNTYENALFSQKILQQKHWTSVAVVTSALHMPRAIATFKKLGIEAIPSNVAPQIVIPSNMRFNPWLPHTRSLEASRSIIKEYFGLLGYWLRGWI</sequence>
<dbReference type="RefSeq" id="WP_259673557.1">
    <property type="nucleotide sequence ID" value="NZ_PVTV01000015.1"/>
</dbReference>
<gene>
    <name evidence="3" type="ORF">BCM14_2185</name>
</gene>
<evidence type="ECO:0000313" key="3">
    <source>
        <dbReference type="EMBL" id="PRY97046.1"/>
    </source>
</evidence>
<evidence type="ECO:0000259" key="2">
    <source>
        <dbReference type="Pfam" id="PF02698"/>
    </source>
</evidence>
<feature type="transmembrane region" description="Helical" evidence="1">
    <location>
        <begin position="12"/>
        <end position="31"/>
    </location>
</feature>
<reference evidence="3 4" key="1">
    <citation type="submission" date="2018-03" db="EMBL/GenBank/DDBJ databases">
        <title>Genomic Encyclopedia of Type Strains, Phase III (KMG-III): the genomes of soil and plant-associated and newly described type strains.</title>
        <authorList>
            <person name="Whitman W."/>
        </authorList>
    </citation>
    <scope>NUCLEOTIDE SEQUENCE [LARGE SCALE GENOMIC DNA]</scope>
    <source>
        <strain evidence="3 4">MWH-P2sevCIIIb</strain>
    </source>
</reference>
<proteinExistence type="predicted"/>
<dbReference type="PANTHER" id="PTHR30336">
    <property type="entry name" value="INNER MEMBRANE PROTEIN, PROBABLE PERMEASE"/>
    <property type="match status" value="1"/>
</dbReference>
<evidence type="ECO:0000313" key="4">
    <source>
        <dbReference type="Proteomes" id="UP000238308"/>
    </source>
</evidence>
<keyword evidence="1" id="KW-1133">Transmembrane helix</keyword>
<dbReference type="InterPro" id="IPR014729">
    <property type="entry name" value="Rossmann-like_a/b/a_fold"/>
</dbReference>
<organism evidence="3 4">
    <name type="scientific">Jezberella montanilacus</name>
    <dbReference type="NCBI Taxonomy" id="323426"/>
    <lineage>
        <taxon>Bacteria</taxon>
        <taxon>Pseudomonadati</taxon>
        <taxon>Pseudomonadota</taxon>
        <taxon>Betaproteobacteria</taxon>
        <taxon>Burkholderiales</taxon>
        <taxon>Alcaligenaceae</taxon>
        <taxon>Jezberella</taxon>
    </lineage>
</organism>
<protein>
    <submittedName>
        <fullName evidence="3">Uncharacterized SAM-binding protein YcdF (DUF218 family)</fullName>
    </submittedName>
</protein>
<dbReference type="Proteomes" id="UP000238308">
    <property type="component" value="Unassembled WGS sequence"/>
</dbReference>
<dbReference type="AlphaFoldDB" id="A0A2T0XDP0"/>
<dbReference type="EMBL" id="PVTV01000015">
    <property type="protein sequence ID" value="PRY97046.1"/>
    <property type="molecule type" value="Genomic_DNA"/>
</dbReference>
<dbReference type="PANTHER" id="PTHR30336:SF4">
    <property type="entry name" value="ENVELOPE BIOGENESIS FACTOR ELYC"/>
    <property type="match status" value="1"/>
</dbReference>
<dbReference type="GO" id="GO:0000270">
    <property type="term" value="P:peptidoglycan metabolic process"/>
    <property type="evidence" value="ECO:0007669"/>
    <property type="project" value="TreeGrafter"/>
</dbReference>
<dbReference type="CDD" id="cd06259">
    <property type="entry name" value="YdcF-like"/>
    <property type="match status" value="1"/>
</dbReference>
<feature type="transmembrane region" description="Helical" evidence="1">
    <location>
        <begin position="38"/>
        <end position="60"/>
    </location>
</feature>